<dbReference type="Proteomes" id="UP000294489">
    <property type="component" value="Unassembled WGS sequence"/>
</dbReference>
<evidence type="ECO:0000313" key="5">
    <source>
        <dbReference type="EMBL" id="TDX29487.1"/>
    </source>
</evidence>
<dbReference type="GO" id="GO:0000287">
    <property type="term" value="F:magnesium ion binding"/>
    <property type="evidence" value="ECO:0007669"/>
    <property type="project" value="UniProtKB-ARBA"/>
</dbReference>
<dbReference type="CDD" id="cd01627">
    <property type="entry name" value="HAD_TPP"/>
    <property type="match status" value="1"/>
</dbReference>
<dbReference type="UniPathway" id="UPA00299"/>
<evidence type="ECO:0000256" key="4">
    <source>
        <dbReference type="RuleBase" id="RU361117"/>
    </source>
</evidence>
<dbReference type="SUPFAM" id="SSF56784">
    <property type="entry name" value="HAD-like"/>
    <property type="match status" value="1"/>
</dbReference>
<proteinExistence type="inferred from homology"/>
<organism evidence="5 6">
    <name type="scientific">Modicisalibacter xianhensis</name>
    <dbReference type="NCBI Taxonomy" id="442341"/>
    <lineage>
        <taxon>Bacteria</taxon>
        <taxon>Pseudomonadati</taxon>
        <taxon>Pseudomonadota</taxon>
        <taxon>Gammaproteobacteria</taxon>
        <taxon>Oceanospirillales</taxon>
        <taxon>Halomonadaceae</taxon>
        <taxon>Modicisalibacter</taxon>
    </lineage>
</organism>
<dbReference type="Pfam" id="PF02358">
    <property type="entry name" value="Trehalose_PPase"/>
    <property type="match status" value="1"/>
</dbReference>
<dbReference type="PANTHER" id="PTHR43768:SF3">
    <property type="entry name" value="TREHALOSE 6-PHOSPHATE PHOSPHATASE"/>
    <property type="match status" value="1"/>
</dbReference>
<gene>
    <name evidence="5" type="ORF">DFO67_107163</name>
</gene>
<dbReference type="Gene3D" id="3.40.50.1000">
    <property type="entry name" value="HAD superfamily/HAD-like"/>
    <property type="match status" value="1"/>
</dbReference>
<dbReference type="EC" id="3.1.3.12" evidence="4"/>
<protein>
    <recommendedName>
        <fullName evidence="4">Trehalose 6-phosphate phosphatase</fullName>
        <ecNumber evidence="4">3.1.3.12</ecNumber>
    </recommendedName>
</protein>
<dbReference type="NCBIfam" id="TIGR01484">
    <property type="entry name" value="HAD-SF-IIB"/>
    <property type="match status" value="1"/>
</dbReference>
<dbReference type="PANTHER" id="PTHR43768">
    <property type="entry name" value="TREHALOSE 6-PHOSPHATE PHOSPHATASE"/>
    <property type="match status" value="1"/>
</dbReference>
<dbReference type="InterPro" id="IPR044651">
    <property type="entry name" value="OTSB-like"/>
</dbReference>
<sequence length="255" mass="28544">MSTPETYRSCPLPQKGEAWALFLDLDGTLSPLKEKPADVVLETRLLDLLQQLHQRLDGALAIISGRSINDLSRLLSPLELPLAGQHGAERHDEVNGYSLSEPDYATLHEAREELRRFLDAHPELELEDKGASLALHYRNAPDKQPTIERQLDSLRERLGDALIMHGGKSVFELRTTSCNKGEAIHHFMQAAPFAQRSPVFLGDDLTDEDGFEAVNALGGYSIKVGQGETRARYRLDDTHAVEAWLKTCLEQWPSR</sequence>
<dbReference type="Gene3D" id="3.30.70.1020">
    <property type="entry name" value="Trehalose-6-phosphate phosphatase related protein, domain 2"/>
    <property type="match status" value="1"/>
</dbReference>
<dbReference type="EMBL" id="SOEC01000007">
    <property type="protein sequence ID" value="TDX29487.1"/>
    <property type="molecule type" value="Genomic_DNA"/>
</dbReference>
<comment type="catalytic activity">
    <reaction evidence="4">
        <text>alpha,alpha-trehalose 6-phosphate + H2O = alpha,alpha-trehalose + phosphate</text>
        <dbReference type="Rhea" id="RHEA:23420"/>
        <dbReference type="ChEBI" id="CHEBI:15377"/>
        <dbReference type="ChEBI" id="CHEBI:16551"/>
        <dbReference type="ChEBI" id="CHEBI:43474"/>
        <dbReference type="ChEBI" id="CHEBI:58429"/>
        <dbReference type="EC" id="3.1.3.12"/>
    </reaction>
</comment>
<comment type="pathway">
    <text evidence="1 4">Glycan biosynthesis; trehalose biosynthesis.</text>
</comment>
<dbReference type="GO" id="GO:0005992">
    <property type="term" value="P:trehalose biosynthetic process"/>
    <property type="evidence" value="ECO:0007669"/>
    <property type="project" value="UniProtKB-UniPathway"/>
</dbReference>
<accession>A0A4R8FVC3</accession>
<dbReference type="GO" id="GO:0004805">
    <property type="term" value="F:trehalose-phosphatase activity"/>
    <property type="evidence" value="ECO:0007669"/>
    <property type="project" value="UniProtKB-EC"/>
</dbReference>
<comment type="function">
    <text evidence="4">Removes the phosphate from trehalose 6-phosphate to produce free trehalose.</text>
</comment>
<comment type="cofactor">
    <cofactor evidence="4">
        <name>Mg(2+)</name>
        <dbReference type="ChEBI" id="CHEBI:18420"/>
    </cofactor>
</comment>
<dbReference type="RefSeq" id="WP_134017748.1">
    <property type="nucleotide sequence ID" value="NZ_SOEC01000007.1"/>
</dbReference>
<evidence type="ECO:0000313" key="6">
    <source>
        <dbReference type="Proteomes" id="UP000294489"/>
    </source>
</evidence>
<dbReference type="AlphaFoldDB" id="A0A4R8FVC3"/>
<dbReference type="NCBIfam" id="TIGR00685">
    <property type="entry name" value="T6PP"/>
    <property type="match status" value="1"/>
</dbReference>
<comment type="similarity">
    <text evidence="2 4">Belongs to the trehalose phosphatase family.</text>
</comment>
<dbReference type="InterPro" id="IPR003337">
    <property type="entry name" value="Trehalose_PPase"/>
</dbReference>
<evidence type="ECO:0000256" key="2">
    <source>
        <dbReference type="ARBA" id="ARBA00008770"/>
    </source>
</evidence>
<reference evidence="5 6" key="1">
    <citation type="submission" date="2019-03" db="EMBL/GenBank/DDBJ databases">
        <title>Freshwater and sediment microbial communities from various areas in North America, analyzing microbe dynamics in response to fracking.</title>
        <authorList>
            <person name="Lamendella R."/>
        </authorList>
    </citation>
    <scope>NUCLEOTIDE SEQUENCE [LARGE SCALE GENOMIC DNA]</scope>
    <source>
        <strain evidence="5 6">6_TX</strain>
    </source>
</reference>
<dbReference type="OrthoDB" id="9816160at2"/>
<comment type="caution">
    <text evidence="5">The sequence shown here is derived from an EMBL/GenBank/DDBJ whole genome shotgun (WGS) entry which is preliminary data.</text>
</comment>
<keyword evidence="4" id="KW-0479">Metal-binding</keyword>
<dbReference type="InterPro" id="IPR036412">
    <property type="entry name" value="HAD-like_sf"/>
</dbReference>
<keyword evidence="4" id="KW-0460">Magnesium</keyword>
<name>A0A4R8FVC3_9GAMM</name>
<keyword evidence="3 4" id="KW-0378">Hydrolase</keyword>
<evidence type="ECO:0000256" key="1">
    <source>
        <dbReference type="ARBA" id="ARBA00005199"/>
    </source>
</evidence>
<evidence type="ECO:0000256" key="3">
    <source>
        <dbReference type="ARBA" id="ARBA00022801"/>
    </source>
</evidence>
<dbReference type="InterPro" id="IPR023214">
    <property type="entry name" value="HAD_sf"/>
</dbReference>
<dbReference type="InterPro" id="IPR006379">
    <property type="entry name" value="HAD-SF_hydro_IIB"/>
</dbReference>